<reference evidence="3" key="2">
    <citation type="journal article" date="2021" name="Microbiome">
        <title>Successional dynamics and alternative stable states in a saline activated sludge microbial community over 9 years.</title>
        <authorList>
            <person name="Wang Y."/>
            <person name="Ye J."/>
            <person name="Ju F."/>
            <person name="Liu L."/>
            <person name="Boyd J.A."/>
            <person name="Deng Y."/>
            <person name="Parks D.H."/>
            <person name="Jiang X."/>
            <person name="Yin X."/>
            <person name="Woodcroft B.J."/>
            <person name="Tyson G.W."/>
            <person name="Hugenholtz P."/>
            <person name="Polz M.F."/>
            <person name="Zhang T."/>
        </authorList>
    </citation>
    <scope>NUCLEOTIDE SEQUENCE</scope>
    <source>
        <strain evidence="3">HKST-UBA02</strain>
    </source>
</reference>
<feature type="transmembrane region" description="Helical" evidence="2">
    <location>
        <begin position="25"/>
        <end position="42"/>
    </location>
</feature>
<dbReference type="EMBL" id="JAGQHS010000106">
    <property type="protein sequence ID" value="MCA9757573.1"/>
    <property type="molecule type" value="Genomic_DNA"/>
</dbReference>
<evidence type="ECO:0000313" key="4">
    <source>
        <dbReference type="Proteomes" id="UP000739538"/>
    </source>
</evidence>
<protein>
    <submittedName>
        <fullName evidence="3">Uncharacterized protein</fullName>
    </submittedName>
</protein>
<dbReference type="Proteomes" id="UP000739538">
    <property type="component" value="Unassembled WGS sequence"/>
</dbReference>
<reference evidence="3" key="1">
    <citation type="submission" date="2020-04" db="EMBL/GenBank/DDBJ databases">
        <authorList>
            <person name="Zhang T."/>
        </authorList>
    </citation>
    <scope>NUCLEOTIDE SEQUENCE</scope>
    <source>
        <strain evidence="3">HKST-UBA02</strain>
    </source>
</reference>
<evidence type="ECO:0000256" key="2">
    <source>
        <dbReference type="SAM" id="Phobius"/>
    </source>
</evidence>
<feature type="region of interest" description="Disordered" evidence="1">
    <location>
        <begin position="197"/>
        <end position="245"/>
    </location>
</feature>
<feature type="compositionally biased region" description="Polar residues" evidence="1">
    <location>
        <begin position="230"/>
        <end position="244"/>
    </location>
</feature>
<evidence type="ECO:0000256" key="1">
    <source>
        <dbReference type="SAM" id="MobiDB-lite"/>
    </source>
</evidence>
<keyword evidence="2" id="KW-0812">Transmembrane</keyword>
<keyword evidence="2" id="KW-0472">Membrane</keyword>
<proteinExistence type="predicted"/>
<name>A0A956NED9_UNCEI</name>
<gene>
    <name evidence="3" type="ORF">KDA27_17340</name>
</gene>
<dbReference type="AlphaFoldDB" id="A0A956NED9"/>
<feature type="transmembrane region" description="Helical" evidence="2">
    <location>
        <begin position="117"/>
        <end position="136"/>
    </location>
</feature>
<accession>A0A956NED9</accession>
<evidence type="ECO:0000313" key="3">
    <source>
        <dbReference type="EMBL" id="MCA9757573.1"/>
    </source>
</evidence>
<feature type="transmembrane region" description="Helical" evidence="2">
    <location>
        <begin position="173"/>
        <end position="194"/>
    </location>
</feature>
<feature type="region of interest" description="Disordered" evidence="1">
    <location>
        <begin position="87"/>
        <end position="108"/>
    </location>
</feature>
<feature type="transmembrane region" description="Helical" evidence="2">
    <location>
        <begin position="142"/>
        <end position="161"/>
    </location>
</feature>
<organism evidence="3 4">
    <name type="scientific">Eiseniibacteriota bacterium</name>
    <dbReference type="NCBI Taxonomy" id="2212470"/>
    <lineage>
        <taxon>Bacteria</taxon>
        <taxon>Candidatus Eiseniibacteriota</taxon>
    </lineage>
</organism>
<sequence>MAKMPSACRACGHVGMTKTRQGGTFSMELLLWFLFLVPGLLYSHWRHTSRKETCQQCGGTDLVPAHSPVGRQILAAQHATGIASPPPLGAMSAGATPPPPLTTRSAESPTTSIGRTIVLWAVGVFFLFAGFGALLAGVPVQAILLVAAGAIITPAGWRALAARASVFQRGGRTLRAGIPITLLVLSVVIGTAAVPSTSSRLSNSTAPSKSTVPSKSIEHRTPTAERTAATGPNTKSDVRSTSKPTLPADLSYRILEQTLTPPIKQSFDVELSRRATEDELRVLADIIGENRRSFERTFILYYMPGQKLDAGAWASSHFNPNLEIRIMGFTDEQEAQATKKASSTASGGGSILGRWQSEFPPCVYTIQESGGQTFLVQAFNDGSGSRHVLRTGTSNRGRRFDDTESRFEEFYVINSDGDLEIWDSDGLIDTVRAK</sequence>
<keyword evidence="2" id="KW-1133">Transmembrane helix</keyword>
<comment type="caution">
    <text evidence="3">The sequence shown here is derived from an EMBL/GenBank/DDBJ whole genome shotgun (WGS) entry which is preliminary data.</text>
</comment>
<feature type="compositionally biased region" description="Polar residues" evidence="1">
    <location>
        <begin position="197"/>
        <end position="214"/>
    </location>
</feature>